<evidence type="ECO:0000256" key="3">
    <source>
        <dbReference type="ARBA" id="ARBA00022741"/>
    </source>
</evidence>
<evidence type="ECO:0000256" key="7">
    <source>
        <dbReference type="RuleBase" id="RU000304"/>
    </source>
</evidence>
<keyword evidence="4 9" id="KW-0418">Kinase</keyword>
<dbReference type="PROSITE" id="PS50011">
    <property type="entry name" value="PROTEIN_KINASE_DOM"/>
    <property type="match status" value="1"/>
</dbReference>
<evidence type="ECO:0000256" key="6">
    <source>
        <dbReference type="PROSITE-ProRule" id="PRU10141"/>
    </source>
</evidence>
<dbReference type="InterPro" id="IPR011009">
    <property type="entry name" value="Kinase-like_dom_sf"/>
</dbReference>
<evidence type="ECO:0000256" key="1">
    <source>
        <dbReference type="ARBA" id="ARBA00022527"/>
    </source>
</evidence>
<dbReference type="SUPFAM" id="SSF56112">
    <property type="entry name" value="Protein kinase-like (PK-like)"/>
    <property type="match status" value="1"/>
</dbReference>
<dbReference type="Gene3D" id="1.10.510.10">
    <property type="entry name" value="Transferase(Phosphotransferase) domain 1"/>
    <property type="match status" value="1"/>
</dbReference>
<comment type="similarity">
    <text evidence="7">Belongs to the protein kinase superfamily.</text>
</comment>
<feature type="non-terminal residue" evidence="9">
    <location>
        <position position="180"/>
    </location>
</feature>
<feature type="domain" description="Protein kinase" evidence="8">
    <location>
        <begin position="23"/>
        <end position="180"/>
    </location>
</feature>
<name>A0ABV2AIJ0_9EUKA</name>
<feature type="binding site" evidence="6">
    <location>
        <position position="52"/>
    </location>
    <ligand>
        <name>ATP</name>
        <dbReference type="ChEBI" id="CHEBI:30616"/>
    </ligand>
</feature>
<keyword evidence="1 7" id="KW-0723">Serine/threonine-protein kinase</keyword>
<dbReference type="InterPro" id="IPR008271">
    <property type="entry name" value="Ser/Thr_kinase_AS"/>
</dbReference>
<sequence length="180" mass="21157">MSPNLIKHEYVDPKTKRSKIKKYERGEMLGRGGFAYCYAIESFDTQKKYACKIISKSKLKKKTTRLKLITEIKVHKLVSGHKNIVRFVKWFEDKERVYIVLELCKNKSLLDLVKTRGKLTESEVRYFMAQILSALRHIHSNNVIHRDLKLGNIFVCSNYMLKLGDFGLATKLEWRSQRKT</sequence>
<organism evidence="9 10">
    <name type="scientific">Bonamia ostreae</name>
    <dbReference type="NCBI Taxonomy" id="126728"/>
    <lineage>
        <taxon>Eukaryota</taxon>
        <taxon>Sar</taxon>
        <taxon>Rhizaria</taxon>
        <taxon>Endomyxa</taxon>
        <taxon>Ascetosporea</taxon>
        <taxon>Haplosporida</taxon>
        <taxon>Bonamia</taxon>
    </lineage>
</organism>
<keyword evidence="5 6" id="KW-0067">ATP-binding</keyword>
<dbReference type="PANTHER" id="PTHR24345:SF0">
    <property type="entry name" value="CELL CYCLE SERINE_THREONINE-PROTEIN KINASE CDC5_MSD2"/>
    <property type="match status" value="1"/>
</dbReference>
<evidence type="ECO:0000259" key="8">
    <source>
        <dbReference type="PROSITE" id="PS50011"/>
    </source>
</evidence>
<keyword evidence="2 9" id="KW-0808">Transferase</keyword>
<dbReference type="Pfam" id="PF00069">
    <property type="entry name" value="Pkinase"/>
    <property type="match status" value="1"/>
</dbReference>
<dbReference type="SMART" id="SM00220">
    <property type="entry name" value="S_TKc"/>
    <property type="match status" value="1"/>
</dbReference>
<evidence type="ECO:0000313" key="9">
    <source>
        <dbReference type="EMBL" id="MES1919259.1"/>
    </source>
</evidence>
<keyword evidence="10" id="KW-1185">Reference proteome</keyword>
<dbReference type="PROSITE" id="PS00108">
    <property type="entry name" value="PROTEIN_KINASE_ST"/>
    <property type="match status" value="1"/>
</dbReference>
<dbReference type="Proteomes" id="UP001439008">
    <property type="component" value="Unassembled WGS sequence"/>
</dbReference>
<evidence type="ECO:0000256" key="5">
    <source>
        <dbReference type="ARBA" id="ARBA00022840"/>
    </source>
</evidence>
<proteinExistence type="inferred from homology"/>
<gene>
    <name evidence="9" type="primary">PLK1_1</name>
    <name evidence="9" type="ORF">MHBO_001118</name>
</gene>
<dbReference type="InterPro" id="IPR000719">
    <property type="entry name" value="Prot_kinase_dom"/>
</dbReference>
<dbReference type="InterPro" id="IPR017441">
    <property type="entry name" value="Protein_kinase_ATP_BS"/>
</dbReference>
<comment type="caution">
    <text evidence="9">The sequence shown here is derived from an EMBL/GenBank/DDBJ whole genome shotgun (WGS) entry which is preliminary data.</text>
</comment>
<dbReference type="PROSITE" id="PS00107">
    <property type="entry name" value="PROTEIN_KINASE_ATP"/>
    <property type="match status" value="1"/>
</dbReference>
<dbReference type="Gene3D" id="3.30.200.20">
    <property type="entry name" value="Phosphorylase Kinase, domain 1"/>
    <property type="match status" value="1"/>
</dbReference>
<keyword evidence="3 6" id="KW-0547">Nucleotide-binding</keyword>
<evidence type="ECO:0000256" key="2">
    <source>
        <dbReference type="ARBA" id="ARBA00022679"/>
    </source>
</evidence>
<evidence type="ECO:0000313" key="10">
    <source>
        <dbReference type="Proteomes" id="UP001439008"/>
    </source>
</evidence>
<dbReference type="PANTHER" id="PTHR24345">
    <property type="entry name" value="SERINE/THREONINE-PROTEIN KINASE PLK"/>
    <property type="match status" value="1"/>
</dbReference>
<dbReference type="EMBL" id="JBDODL010000241">
    <property type="protein sequence ID" value="MES1919259.1"/>
    <property type="molecule type" value="Genomic_DNA"/>
</dbReference>
<protein>
    <submittedName>
        <fullName evidence="9">Serine/threonine-protein kinase plk1</fullName>
        <ecNumber evidence="9">2.7.11.21</ecNumber>
    </submittedName>
</protein>
<evidence type="ECO:0000256" key="4">
    <source>
        <dbReference type="ARBA" id="ARBA00022777"/>
    </source>
</evidence>
<dbReference type="GO" id="GO:0016301">
    <property type="term" value="F:kinase activity"/>
    <property type="evidence" value="ECO:0007669"/>
    <property type="project" value="UniProtKB-KW"/>
</dbReference>
<dbReference type="EC" id="2.7.11.21" evidence="9"/>
<reference evidence="9 10" key="1">
    <citation type="journal article" date="2024" name="BMC Biol.">
        <title>Comparative genomics of Ascetosporea gives new insight into the evolutionary basis for animal parasitism in Rhizaria.</title>
        <authorList>
            <person name="Hiltunen Thoren M."/>
            <person name="Onut-Brannstrom I."/>
            <person name="Alfjorden A."/>
            <person name="Peckova H."/>
            <person name="Swords F."/>
            <person name="Hooper C."/>
            <person name="Holzer A.S."/>
            <person name="Bass D."/>
            <person name="Burki F."/>
        </authorList>
    </citation>
    <scope>NUCLEOTIDE SEQUENCE [LARGE SCALE GENOMIC DNA]</scope>
    <source>
        <strain evidence="9">20-A016</strain>
    </source>
</reference>
<accession>A0ABV2AIJ0</accession>